<dbReference type="AlphaFoldDB" id="L8WS20"/>
<keyword evidence="3" id="KW-1185">Reference proteome</keyword>
<accession>L8WS20</accession>
<reference evidence="2 3" key="1">
    <citation type="journal article" date="2013" name="Nat. Commun.">
        <title>The evolution and pathogenic mechanisms of the rice sheath blight pathogen.</title>
        <authorList>
            <person name="Zheng A."/>
            <person name="Lin R."/>
            <person name="Xu L."/>
            <person name="Qin P."/>
            <person name="Tang C."/>
            <person name="Ai P."/>
            <person name="Zhang D."/>
            <person name="Liu Y."/>
            <person name="Sun Z."/>
            <person name="Feng H."/>
            <person name="Wang Y."/>
            <person name="Chen Y."/>
            <person name="Liang X."/>
            <person name="Fu R."/>
            <person name="Li Q."/>
            <person name="Zhang J."/>
            <person name="Yu X."/>
            <person name="Xie Z."/>
            <person name="Ding L."/>
            <person name="Guan P."/>
            <person name="Tang J."/>
            <person name="Liang Y."/>
            <person name="Wang S."/>
            <person name="Deng Q."/>
            <person name="Li S."/>
            <person name="Zhu J."/>
            <person name="Wang L."/>
            <person name="Liu H."/>
            <person name="Li P."/>
        </authorList>
    </citation>
    <scope>NUCLEOTIDE SEQUENCE [LARGE SCALE GENOMIC DNA]</scope>
    <source>
        <strain evidence="3">AG-1 IA</strain>
    </source>
</reference>
<dbReference type="Proteomes" id="UP000011668">
    <property type="component" value="Unassembled WGS sequence"/>
</dbReference>
<evidence type="ECO:0000313" key="2">
    <source>
        <dbReference type="EMBL" id="ELU40916.1"/>
    </source>
</evidence>
<dbReference type="HOGENOM" id="CLU_1441968_0_0_1"/>
<organism evidence="2 3">
    <name type="scientific">Thanatephorus cucumeris (strain AG1-IA)</name>
    <name type="common">Rice sheath blight fungus</name>
    <name type="synonym">Rhizoctonia solani</name>
    <dbReference type="NCBI Taxonomy" id="983506"/>
    <lineage>
        <taxon>Eukaryota</taxon>
        <taxon>Fungi</taxon>
        <taxon>Dikarya</taxon>
        <taxon>Basidiomycota</taxon>
        <taxon>Agaricomycotina</taxon>
        <taxon>Agaricomycetes</taxon>
        <taxon>Cantharellales</taxon>
        <taxon>Ceratobasidiaceae</taxon>
        <taxon>Rhizoctonia</taxon>
        <taxon>Rhizoctonia solani AG-1</taxon>
    </lineage>
</organism>
<name>L8WS20_THACA</name>
<gene>
    <name evidence="2" type="ORF">AG1IA_05057</name>
</gene>
<sequence length="188" mass="21099">MAPTHFSDLPDTLPMERPPCSESRLSDACDEANSGAPIGSVPVLIIPSSQQTLLSRCPTLHRQIIGRQRGRSTPRTPTQRCIVAIDSRLYRRQVTRIYSNPAACILYIKIRLRPRCRHWMGWDGMGWDGMGQGALYPAQGILTDHSARWTTIEHLAQPKRGGDKQGLVRTDRTIRVSFSRGGDKRRPS</sequence>
<proteinExistence type="predicted"/>
<dbReference type="EMBL" id="AFRT01001263">
    <property type="protein sequence ID" value="ELU40916.1"/>
    <property type="molecule type" value="Genomic_DNA"/>
</dbReference>
<protein>
    <submittedName>
        <fullName evidence="2">Uncharacterized protein</fullName>
    </submittedName>
</protein>
<comment type="caution">
    <text evidence="2">The sequence shown here is derived from an EMBL/GenBank/DDBJ whole genome shotgun (WGS) entry which is preliminary data.</text>
</comment>
<feature type="region of interest" description="Disordered" evidence="1">
    <location>
        <begin position="1"/>
        <end position="26"/>
    </location>
</feature>
<evidence type="ECO:0000313" key="3">
    <source>
        <dbReference type="Proteomes" id="UP000011668"/>
    </source>
</evidence>
<evidence type="ECO:0000256" key="1">
    <source>
        <dbReference type="SAM" id="MobiDB-lite"/>
    </source>
</evidence>